<dbReference type="InterPro" id="IPR004158">
    <property type="entry name" value="DUF247_pln"/>
</dbReference>
<sequence length="450" mass="52459">MPRRTSGEQRLASNQCQGISLVNMRPVEGTTDHVSLCIDAKLSSLPRNPPERCIFKVNYQLRSVNEKAYEPEMLAIGPYHRDKNRLQVMEEHKLRYLQQLLRRRNESSVHKYVMALRRFEERARKCYAESISLNVDEFVEMLLLDGCFIIELLRKYAILELRDINDPTFSMDWILNSLARDMMLFENQLPFFVLHHLFNMTMIPDMPYDLVDVALHFFDCALPCPVSVKEGNSSYEINHLLGLIHNFILTPFTAETGVTRDVVGKEENFGFMHSATDLKEAGVTFKKADGSNLFDIKFENGVMKIPCLRIEDQTESFLRNRIAYEQYREGNRLNYVTDYVTFINYLINSSKDVELLCRYGIIENWLGDHEAVSAMFNKLGNYVMVSNFCYAEIFKNVNVYCCRRWNLQMTKLRRNYFNSPWALLSFLAAVLLLMLTLIQTVFSILSYVSL</sequence>
<accession>A0AAD9WVE5</accession>
<keyword evidence="1" id="KW-0812">Transmembrane</keyword>
<feature type="transmembrane region" description="Helical" evidence="1">
    <location>
        <begin position="421"/>
        <end position="448"/>
    </location>
</feature>
<dbReference type="EMBL" id="JANJYI010000006">
    <property type="protein sequence ID" value="KAK2643892.1"/>
    <property type="molecule type" value="Genomic_DNA"/>
</dbReference>
<name>A0AAD9WVE5_9ROSI</name>
<reference evidence="2" key="1">
    <citation type="journal article" date="2023" name="Plant J.">
        <title>Genome sequences and population genomics provide insights into the demographic history, inbreeding, and mutation load of two 'living fossil' tree species of Dipteronia.</title>
        <authorList>
            <person name="Feng Y."/>
            <person name="Comes H.P."/>
            <person name="Chen J."/>
            <person name="Zhu S."/>
            <person name="Lu R."/>
            <person name="Zhang X."/>
            <person name="Li P."/>
            <person name="Qiu J."/>
            <person name="Olsen K.M."/>
            <person name="Qiu Y."/>
        </authorList>
    </citation>
    <scope>NUCLEOTIDE SEQUENCE</scope>
    <source>
        <strain evidence="2">KIB01</strain>
    </source>
</reference>
<comment type="caution">
    <text evidence="2">The sequence shown here is derived from an EMBL/GenBank/DDBJ whole genome shotgun (WGS) entry which is preliminary data.</text>
</comment>
<dbReference type="PANTHER" id="PTHR31170:SF17">
    <property type="match status" value="1"/>
</dbReference>
<gene>
    <name evidence="2" type="ORF">Ddye_019087</name>
</gene>
<proteinExistence type="predicted"/>
<keyword evidence="3" id="KW-1185">Reference proteome</keyword>
<organism evidence="2 3">
    <name type="scientific">Dipteronia dyeriana</name>
    <dbReference type="NCBI Taxonomy" id="168575"/>
    <lineage>
        <taxon>Eukaryota</taxon>
        <taxon>Viridiplantae</taxon>
        <taxon>Streptophyta</taxon>
        <taxon>Embryophyta</taxon>
        <taxon>Tracheophyta</taxon>
        <taxon>Spermatophyta</taxon>
        <taxon>Magnoliopsida</taxon>
        <taxon>eudicotyledons</taxon>
        <taxon>Gunneridae</taxon>
        <taxon>Pentapetalae</taxon>
        <taxon>rosids</taxon>
        <taxon>malvids</taxon>
        <taxon>Sapindales</taxon>
        <taxon>Sapindaceae</taxon>
        <taxon>Hippocastanoideae</taxon>
        <taxon>Acereae</taxon>
        <taxon>Dipteronia</taxon>
    </lineage>
</organism>
<protein>
    <submittedName>
        <fullName evidence="2">Uncharacterized protein</fullName>
    </submittedName>
</protein>
<keyword evidence="1" id="KW-1133">Transmembrane helix</keyword>
<dbReference type="Pfam" id="PF03140">
    <property type="entry name" value="DUF247"/>
    <property type="match status" value="1"/>
</dbReference>
<evidence type="ECO:0000313" key="2">
    <source>
        <dbReference type="EMBL" id="KAK2643892.1"/>
    </source>
</evidence>
<evidence type="ECO:0000256" key="1">
    <source>
        <dbReference type="SAM" id="Phobius"/>
    </source>
</evidence>
<dbReference type="AlphaFoldDB" id="A0AAD9WVE5"/>
<dbReference type="Proteomes" id="UP001280121">
    <property type="component" value="Unassembled WGS sequence"/>
</dbReference>
<evidence type="ECO:0000313" key="3">
    <source>
        <dbReference type="Proteomes" id="UP001280121"/>
    </source>
</evidence>
<keyword evidence="1" id="KW-0472">Membrane</keyword>
<dbReference type="PANTHER" id="PTHR31170">
    <property type="entry name" value="BNAC04G53230D PROTEIN"/>
    <property type="match status" value="1"/>
</dbReference>